<gene>
    <name evidence="1" type="ORF">MiAbW_02317</name>
</gene>
<proteinExistence type="predicted"/>
<accession>A0A5J4FCQ5</accession>
<evidence type="ECO:0000313" key="1">
    <source>
        <dbReference type="EMBL" id="GEA27750.1"/>
    </source>
</evidence>
<dbReference type="Proteomes" id="UP000376575">
    <property type="component" value="Unassembled WGS sequence"/>
</dbReference>
<organism evidence="1 2">
    <name type="scientific">Microcystis aeruginosa NIES-4325</name>
    <dbReference type="NCBI Taxonomy" id="2569534"/>
    <lineage>
        <taxon>Bacteria</taxon>
        <taxon>Bacillati</taxon>
        <taxon>Cyanobacteriota</taxon>
        <taxon>Cyanophyceae</taxon>
        <taxon>Oscillatoriophycideae</taxon>
        <taxon>Chroococcales</taxon>
        <taxon>Microcystaceae</taxon>
        <taxon>Microcystis</taxon>
    </lineage>
</organism>
<dbReference type="EMBL" id="BJKP01000019">
    <property type="protein sequence ID" value="GEA27750.1"/>
    <property type="molecule type" value="Genomic_DNA"/>
</dbReference>
<dbReference type="AlphaFoldDB" id="A0A5J4FCQ5"/>
<reference evidence="1 2" key="1">
    <citation type="journal article" date="2019" name="FEMS Microbiol. Lett.">
        <title>A novel salt-tolerant genotype illuminates the sucrose gene evolution in freshwater bloom-forming cyanobacterium Microcystis aeruginosa.</title>
        <authorList>
            <person name="Tanabe Y."/>
            <person name="Yamaguchi H."/>
            <person name="Sano T."/>
            <person name="Kawachi M."/>
        </authorList>
    </citation>
    <scope>NUCLEOTIDE SEQUENCE [LARGE SCALE GENOMIC DNA]</scope>
    <source>
        <strain evidence="1 2">NIES-4325</strain>
    </source>
</reference>
<sequence>MNWDEPDIYNADDTHRIRIEDYRIIDKIQDKEMLIKYLSKINYTYLTTSCLLPFACPDM</sequence>
<comment type="caution">
    <text evidence="1">The sequence shown here is derived from an EMBL/GenBank/DDBJ whole genome shotgun (WGS) entry which is preliminary data.</text>
</comment>
<name>A0A5J4FCQ5_MICAE</name>
<protein>
    <submittedName>
        <fullName evidence="1">Uncharacterized protein</fullName>
    </submittedName>
</protein>
<evidence type="ECO:0000313" key="2">
    <source>
        <dbReference type="Proteomes" id="UP000376575"/>
    </source>
</evidence>